<feature type="region of interest" description="Disordered" evidence="1">
    <location>
        <begin position="138"/>
        <end position="177"/>
    </location>
</feature>
<reference evidence="3 4" key="1">
    <citation type="journal article" date="2014" name="Proc. Natl. Acad. Sci. U.S.A.">
        <title>Functional type 2 photosynthetic reaction centers found in the rare bacterial phylum Gemmatimonadetes.</title>
        <authorList>
            <person name="Zeng Y."/>
            <person name="Feng F."/>
            <person name="Medova H."/>
            <person name="Dean J."/>
            <person name="Koblizek M."/>
        </authorList>
    </citation>
    <scope>NUCLEOTIDE SEQUENCE [LARGE SCALE GENOMIC DNA]</scope>
    <source>
        <strain evidence="3 4">AP64</strain>
    </source>
</reference>
<evidence type="ECO:0000256" key="1">
    <source>
        <dbReference type="SAM" id="MobiDB-lite"/>
    </source>
</evidence>
<keyword evidence="4" id="KW-1185">Reference proteome</keyword>
<reference evidence="3 4" key="2">
    <citation type="journal article" date="2016" name="Environ. Microbiol. Rep.">
        <title>Metagenomic evidence for the presence of phototrophic Gemmatimonadetes bacteria in diverse environments.</title>
        <authorList>
            <person name="Zeng Y."/>
            <person name="Baumbach J."/>
            <person name="Barbosa E.G."/>
            <person name="Azevedo V."/>
            <person name="Zhang C."/>
            <person name="Koblizek M."/>
        </authorList>
    </citation>
    <scope>NUCLEOTIDE SEQUENCE [LARGE SCALE GENOMIC DNA]</scope>
    <source>
        <strain evidence="3 4">AP64</strain>
    </source>
</reference>
<dbReference type="RefSeq" id="WP_026850645.1">
    <property type="nucleotide sequence ID" value="NZ_CP011454.1"/>
</dbReference>
<dbReference type="CDD" id="cd00118">
    <property type="entry name" value="LysM"/>
    <property type="match status" value="1"/>
</dbReference>
<dbReference type="InterPro" id="IPR036779">
    <property type="entry name" value="LysM_dom_sf"/>
</dbReference>
<dbReference type="Pfam" id="PF01476">
    <property type="entry name" value="LysM"/>
    <property type="match status" value="1"/>
</dbReference>
<protein>
    <recommendedName>
        <fullName evidence="2">LysM domain-containing protein</fullName>
    </recommendedName>
</protein>
<feature type="compositionally biased region" description="Low complexity" evidence="1">
    <location>
        <begin position="160"/>
        <end position="177"/>
    </location>
</feature>
<evidence type="ECO:0000259" key="2">
    <source>
        <dbReference type="PROSITE" id="PS51782"/>
    </source>
</evidence>
<feature type="domain" description="LysM" evidence="2">
    <location>
        <begin position="59"/>
        <end position="108"/>
    </location>
</feature>
<dbReference type="SUPFAM" id="SSF54106">
    <property type="entry name" value="LysM domain"/>
    <property type="match status" value="1"/>
</dbReference>
<dbReference type="Gene3D" id="3.10.350.10">
    <property type="entry name" value="LysM domain"/>
    <property type="match status" value="1"/>
</dbReference>
<evidence type="ECO:0000313" key="3">
    <source>
        <dbReference type="EMBL" id="AMW05086.1"/>
    </source>
</evidence>
<dbReference type="eggNOG" id="COG1652">
    <property type="taxonomic scope" value="Bacteria"/>
</dbReference>
<dbReference type="InterPro" id="IPR018392">
    <property type="entry name" value="LysM"/>
</dbReference>
<dbReference type="STRING" id="1379270.GEMMAAP_10115"/>
<accession>A0A143BJ59</accession>
<dbReference type="EMBL" id="CP011454">
    <property type="protein sequence ID" value="AMW05086.1"/>
    <property type="molecule type" value="Genomic_DNA"/>
</dbReference>
<organism evidence="3 4">
    <name type="scientific">Gemmatimonas phototrophica</name>
    <dbReference type="NCBI Taxonomy" id="1379270"/>
    <lineage>
        <taxon>Bacteria</taxon>
        <taxon>Pseudomonadati</taxon>
        <taxon>Gemmatimonadota</taxon>
        <taxon>Gemmatimonadia</taxon>
        <taxon>Gemmatimonadales</taxon>
        <taxon>Gemmatimonadaceae</taxon>
        <taxon>Gemmatimonas</taxon>
    </lineage>
</organism>
<dbReference type="OrthoDB" id="9815939at2"/>
<dbReference type="Proteomes" id="UP000076404">
    <property type="component" value="Chromosome"/>
</dbReference>
<dbReference type="PROSITE" id="PS51782">
    <property type="entry name" value="LYSM"/>
    <property type="match status" value="1"/>
</dbReference>
<sequence length="484" mass="50942">MRAANRAHASTANPHGQATAMLGRLVVAVLATLALLLVWRPTLLHAQDAKPAAQEAAAKSHVVKAGETLWSLAARYYGDGHQWQSLARRNGIPITDEPPLRVGMRLTVPARPTVRGAKAAEVAAAPADSTVPKAALTKAGEGTLPKPDEISSRAPAGSLAGQTAGKGNAGAGAKARVTAPVTPAAPTAPAASETEKANLTPTVGTMMGERTVLRIGLVDQDAQVDSRKASEVVTVFHRDLPDAAEAERRTRAVLRPNTPAPRTAEYEAAPFLVGEQSLVNVGRILARVGSPQTSGEAYPQRAIKTDQVELEPPPKGSYKVGDRLITFVTPGTFAKGQVLVYPTGVIEVVKADAGKPALAMVRRQTGRIEQGQRLLVASESNAEWVKAVKLDAPDVSTTVSWLDGQEAMPTLQSFLLVGAGSAQGLKAGDELAVYRRIAKGSTEALVATVRVVRAERDHSATVITRQYQTEISVGMTARRYAKAP</sequence>
<name>A0A143BJ59_9BACT</name>
<gene>
    <name evidence="3" type="ORF">GEMMAAP_10115</name>
</gene>
<dbReference type="AlphaFoldDB" id="A0A143BJ59"/>
<dbReference type="SMART" id="SM00257">
    <property type="entry name" value="LysM"/>
    <property type="match status" value="1"/>
</dbReference>
<proteinExistence type="predicted"/>
<evidence type="ECO:0000313" key="4">
    <source>
        <dbReference type="Proteomes" id="UP000076404"/>
    </source>
</evidence>
<dbReference type="KEGG" id="gph:GEMMAAP_10115"/>